<feature type="compositionally biased region" description="Low complexity" evidence="4">
    <location>
        <begin position="254"/>
        <end position="266"/>
    </location>
</feature>
<dbReference type="InterPro" id="IPR036443">
    <property type="entry name" value="Znf_RanBP2_sf"/>
</dbReference>
<feature type="region of interest" description="Disordered" evidence="4">
    <location>
        <begin position="181"/>
        <end position="207"/>
    </location>
</feature>
<gene>
    <name evidence="5" type="ORF">CALMAC_LOCUS15213</name>
</gene>
<feature type="region of interest" description="Disordered" evidence="4">
    <location>
        <begin position="252"/>
        <end position="273"/>
    </location>
</feature>
<evidence type="ECO:0000256" key="2">
    <source>
        <dbReference type="ARBA" id="ARBA00022771"/>
    </source>
</evidence>
<dbReference type="GO" id="GO:0043066">
    <property type="term" value="P:negative regulation of apoptotic process"/>
    <property type="evidence" value="ECO:0007669"/>
    <property type="project" value="TreeGrafter"/>
</dbReference>
<evidence type="ECO:0000256" key="1">
    <source>
        <dbReference type="ARBA" id="ARBA00022723"/>
    </source>
</evidence>
<proteinExistence type="predicted"/>
<sequence>MTTTVETSSGASWRKRHHDDDKTSLPMDVKRPRCYYFRLESESSKASEEDTESVYSLQGRETDVVKDTTDTDSKSDDEHGDEFVIEYEVASLTESDNESNSSSGSELVAADMILAAAAAAICDSSLETWITDVEESDNSSLEEPSPVGTKGFSTCAQCRARNDNPMYRYCEQCFQDRKRFFPPRPRGKAKRTKKKKQEETPIKEPPVKLDTLRSCLSGLAQESGIGSQDSGISSSQDWPLLDLDQIVVPETHLKTGTSSTSTVTSVEKSEKSEELVLSPSIKRKRYESESSLSDFEVKKPRRKLRKSLSDGETDSKNSKASPLVDFEARRKQLGKNYPKSLSLNEIRQKPVTDLKISPTEDKMSLSQTSDLGSEVSTSSCSSASTASSTTSKDELCIFCNSAPKDSIFLHTNIAHQCCCYKCAKRTLRTIKRCPICNRSVNKVVRIFTA</sequence>
<dbReference type="OrthoDB" id="24526at2759"/>
<dbReference type="AlphaFoldDB" id="A0A653D844"/>
<dbReference type="Gene3D" id="3.30.40.10">
    <property type="entry name" value="Zinc/RING finger domain, C3HC4 (zinc finger)"/>
    <property type="match status" value="1"/>
</dbReference>
<feature type="compositionally biased region" description="Basic residues" evidence="4">
    <location>
        <begin position="185"/>
        <end position="195"/>
    </location>
</feature>
<keyword evidence="1" id="KW-0479">Metal-binding</keyword>
<dbReference type="GO" id="GO:0010468">
    <property type="term" value="P:regulation of gene expression"/>
    <property type="evidence" value="ECO:0007669"/>
    <property type="project" value="TreeGrafter"/>
</dbReference>
<dbReference type="EMBL" id="CAACVG010010637">
    <property type="protein sequence ID" value="VEN56285.1"/>
    <property type="molecule type" value="Genomic_DNA"/>
</dbReference>
<accession>A0A653D844</accession>
<feature type="compositionally biased region" description="Basic and acidic residues" evidence="4">
    <location>
        <begin position="196"/>
        <end position="207"/>
    </location>
</feature>
<feature type="compositionally biased region" description="Polar residues" evidence="4">
    <location>
        <begin position="1"/>
        <end position="11"/>
    </location>
</feature>
<dbReference type="PANTHER" id="PTHR46858">
    <property type="entry name" value="OS05G0521000 PROTEIN"/>
    <property type="match status" value="1"/>
</dbReference>
<protein>
    <recommendedName>
        <fullName evidence="7">RING-type domain-containing protein</fullName>
    </recommendedName>
</protein>
<dbReference type="PANTHER" id="PTHR46858:SF5">
    <property type="entry name" value="E3 UBIQUITIN-PROTEIN LIGASE APD1-RELATED"/>
    <property type="match status" value="1"/>
</dbReference>
<evidence type="ECO:0000313" key="6">
    <source>
        <dbReference type="Proteomes" id="UP000410492"/>
    </source>
</evidence>
<evidence type="ECO:0008006" key="7">
    <source>
        <dbReference type="Google" id="ProtNLM"/>
    </source>
</evidence>
<dbReference type="GO" id="GO:0061630">
    <property type="term" value="F:ubiquitin protein ligase activity"/>
    <property type="evidence" value="ECO:0007669"/>
    <property type="project" value="TreeGrafter"/>
</dbReference>
<name>A0A653D844_CALMS</name>
<keyword evidence="2" id="KW-0863">Zinc-finger</keyword>
<keyword evidence="6" id="KW-1185">Reference proteome</keyword>
<feature type="region of interest" description="Disordered" evidence="4">
    <location>
        <begin position="356"/>
        <end position="387"/>
    </location>
</feature>
<feature type="region of interest" description="Disordered" evidence="4">
    <location>
        <begin position="288"/>
        <end position="327"/>
    </location>
</feature>
<evidence type="ECO:0000313" key="5">
    <source>
        <dbReference type="EMBL" id="VEN56285.1"/>
    </source>
</evidence>
<evidence type="ECO:0000256" key="4">
    <source>
        <dbReference type="SAM" id="MobiDB-lite"/>
    </source>
</evidence>
<dbReference type="Gene3D" id="2.30.30.380">
    <property type="entry name" value="Zn-finger domain of Sec23/24"/>
    <property type="match status" value="1"/>
</dbReference>
<dbReference type="Pfam" id="PF13920">
    <property type="entry name" value="zf-C3HC4_3"/>
    <property type="match status" value="1"/>
</dbReference>
<dbReference type="CDD" id="cd16646">
    <property type="entry name" value="mRING-HC-C2H2C4_MDM2-like"/>
    <property type="match status" value="1"/>
</dbReference>
<organism evidence="5 6">
    <name type="scientific">Callosobruchus maculatus</name>
    <name type="common">Southern cowpea weevil</name>
    <name type="synonym">Pulse bruchid</name>
    <dbReference type="NCBI Taxonomy" id="64391"/>
    <lineage>
        <taxon>Eukaryota</taxon>
        <taxon>Metazoa</taxon>
        <taxon>Ecdysozoa</taxon>
        <taxon>Arthropoda</taxon>
        <taxon>Hexapoda</taxon>
        <taxon>Insecta</taxon>
        <taxon>Pterygota</taxon>
        <taxon>Neoptera</taxon>
        <taxon>Endopterygota</taxon>
        <taxon>Coleoptera</taxon>
        <taxon>Polyphaga</taxon>
        <taxon>Cucujiformia</taxon>
        <taxon>Chrysomeloidea</taxon>
        <taxon>Chrysomelidae</taxon>
        <taxon>Bruchinae</taxon>
        <taxon>Bruchini</taxon>
        <taxon>Callosobruchus</taxon>
    </lineage>
</organism>
<feature type="compositionally biased region" description="Polar residues" evidence="4">
    <location>
        <begin position="364"/>
        <end position="375"/>
    </location>
</feature>
<dbReference type="Proteomes" id="UP000410492">
    <property type="component" value="Unassembled WGS sequence"/>
</dbReference>
<feature type="compositionally biased region" description="Basic and acidic residues" evidence="4">
    <location>
        <begin position="18"/>
        <end position="27"/>
    </location>
</feature>
<feature type="compositionally biased region" description="Basic and acidic residues" evidence="4">
    <location>
        <begin position="307"/>
        <end position="317"/>
    </location>
</feature>
<reference evidence="5 6" key="1">
    <citation type="submission" date="2019-01" db="EMBL/GenBank/DDBJ databases">
        <authorList>
            <person name="Sayadi A."/>
        </authorList>
    </citation>
    <scope>NUCLEOTIDE SEQUENCE [LARGE SCALE GENOMIC DNA]</scope>
</reference>
<feature type="region of interest" description="Disordered" evidence="4">
    <location>
        <begin position="1"/>
        <end position="27"/>
    </location>
</feature>
<dbReference type="InterPro" id="IPR013083">
    <property type="entry name" value="Znf_RING/FYVE/PHD"/>
</dbReference>
<evidence type="ECO:0000256" key="3">
    <source>
        <dbReference type="ARBA" id="ARBA00022833"/>
    </source>
</evidence>
<feature type="region of interest" description="Disordered" evidence="4">
    <location>
        <begin position="40"/>
        <end position="82"/>
    </location>
</feature>
<keyword evidence="3" id="KW-0862">Zinc</keyword>
<dbReference type="SUPFAM" id="SSF90209">
    <property type="entry name" value="Ran binding protein zinc finger-like"/>
    <property type="match status" value="1"/>
</dbReference>
<dbReference type="GO" id="GO:0016567">
    <property type="term" value="P:protein ubiquitination"/>
    <property type="evidence" value="ECO:0007669"/>
    <property type="project" value="TreeGrafter"/>
</dbReference>
<dbReference type="GO" id="GO:0008270">
    <property type="term" value="F:zinc ion binding"/>
    <property type="evidence" value="ECO:0007669"/>
    <property type="project" value="UniProtKB-KW"/>
</dbReference>
<feature type="compositionally biased region" description="Low complexity" evidence="4">
    <location>
        <begin position="376"/>
        <end position="387"/>
    </location>
</feature>
<feature type="compositionally biased region" description="Basic and acidic residues" evidence="4">
    <location>
        <begin position="60"/>
        <end position="77"/>
    </location>
</feature>